<organism evidence="1 2">
    <name type="scientific">Anaeromyces robustus</name>
    <dbReference type="NCBI Taxonomy" id="1754192"/>
    <lineage>
        <taxon>Eukaryota</taxon>
        <taxon>Fungi</taxon>
        <taxon>Fungi incertae sedis</taxon>
        <taxon>Chytridiomycota</taxon>
        <taxon>Chytridiomycota incertae sedis</taxon>
        <taxon>Neocallimastigomycetes</taxon>
        <taxon>Neocallimastigales</taxon>
        <taxon>Neocallimastigaceae</taxon>
        <taxon>Anaeromyces</taxon>
    </lineage>
</organism>
<evidence type="ECO:0000313" key="1">
    <source>
        <dbReference type="EMBL" id="ORX73417.1"/>
    </source>
</evidence>
<keyword evidence="2" id="KW-1185">Reference proteome</keyword>
<evidence type="ECO:0000313" key="2">
    <source>
        <dbReference type="Proteomes" id="UP000193944"/>
    </source>
</evidence>
<dbReference type="EMBL" id="MCFG01000390">
    <property type="protein sequence ID" value="ORX73417.1"/>
    <property type="molecule type" value="Genomic_DNA"/>
</dbReference>
<proteinExistence type="predicted"/>
<gene>
    <name evidence="1" type="ORF">BCR32DRAFT_285678</name>
</gene>
<protein>
    <submittedName>
        <fullName evidence="1">Uncharacterized protein</fullName>
    </submittedName>
</protein>
<accession>A0A1Y1WIQ1</accession>
<reference evidence="1 2" key="1">
    <citation type="submission" date="2016-08" db="EMBL/GenBank/DDBJ databases">
        <title>A Parts List for Fungal Cellulosomes Revealed by Comparative Genomics.</title>
        <authorList>
            <consortium name="DOE Joint Genome Institute"/>
            <person name="Haitjema C.H."/>
            <person name="Gilmore S.P."/>
            <person name="Henske J.K."/>
            <person name="Solomon K.V."/>
            <person name="De Groot R."/>
            <person name="Kuo A."/>
            <person name="Mondo S.J."/>
            <person name="Salamov A.A."/>
            <person name="Labutti K."/>
            <person name="Zhao Z."/>
            <person name="Chiniquy J."/>
            <person name="Barry K."/>
            <person name="Brewer H.M."/>
            <person name="Purvine S.O."/>
            <person name="Wright A.T."/>
            <person name="Boxma B."/>
            <person name="Van Alen T."/>
            <person name="Hackstein J.H."/>
            <person name="Baker S.E."/>
            <person name="Grigoriev I.V."/>
            <person name="O'Malley M.A."/>
        </authorList>
    </citation>
    <scope>NUCLEOTIDE SEQUENCE [LARGE SCALE GENOMIC DNA]</scope>
    <source>
        <strain evidence="1 2">S4</strain>
    </source>
</reference>
<sequence length="93" mass="11126">MKLRLIVHSLSKIIQNGNILILYREESDITYKVIWSKKRKIFRRTDQINILIGMYKEAKSNLINNECNRNEIIELWFECLNILNSNFINLISI</sequence>
<dbReference type="Proteomes" id="UP000193944">
    <property type="component" value="Unassembled WGS sequence"/>
</dbReference>
<dbReference type="AlphaFoldDB" id="A0A1Y1WIQ1"/>
<reference evidence="1 2" key="2">
    <citation type="submission" date="2016-08" db="EMBL/GenBank/DDBJ databases">
        <title>Pervasive Adenine N6-methylation of Active Genes in Fungi.</title>
        <authorList>
            <consortium name="DOE Joint Genome Institute"/>
            <person name="Mondo S.J."/>
            <person name="Dannebaum R.O."/>
            <person name="Kuo R.C."/>
            <person name="Labutti K."/>
            <person name="Haridas S."/>
            <person name="Kuo A."/>
            <person name="Salamov A."/>
            <person name="Ahrendt S.R."/>
            <person name="Lipzen A."/>
            <person name="Sullivan W."/>
            <person name="Andreopoulos W.B."/>
            <person name="Clum A."/>
            <person name="Lindquist E."/>
            <person name="Daum C."/>
            <person name="Ramamoorthy G.K."/>
            <person name="Gryganskyi A."/>
            <person name="Culley D."/>
            <person name="Magnuson J.K."/>
            <person name="James T.Y."/>
            <person name="O'Malley M.A."/>
            <person name="Stajich J.E."/>
            <person name="Spatafora J.W."/>
            <person name="Visel A."/>
            <person name="Grigoriev I.V."/>
        </authorList>
    </citation>
    <scope>NUCLEOTIDE SEQUENCE [LARGE SCALE GENOMIC DNA]</scope>
    <source>
        <strain evidence="1 2">S4</strain>
    </source>
</reference>
<comment type="caution">
    <text evidence="1">The sequence shown here is derived from an EMBL/GenBank/DDBJ whole genome shotgun (WGS) entry which is preliminary data.</text>
</comment>
<name>A0A1Y1WIQ1_9FUNG</name>